<proteinExistence type="inferred from homology"/>
<evidence type="ECO:0000313" key="8">
    <source>
        <dbReference type="Proteomes" id="UP000198122"/>
    </source>
</evidence>
<keyword evidence="2 5" id="KW-0028">Amino-acid biosynthesis</keyword>
<dbReference type="PANTHER" id="PTHR43090:SF2">
    <property type="entry name" value="1-(5-PHOSPHORIBOSYL)-5-[(5-PHOSPHORIBOSYLAMINO)METHYLIDENEAMINO] IMIDAZOLE-4-CARBOXAMIDE ISOMERASE"/>
    <property type="match status" value="1"/>
</dbReference>
<feature type="domain" description="SseB protein N-terminal" evidence="6">
    <location>
        <begin position="285"/>
        <end position="381"/>
    </location>
</feature>
<dbReference type="GO" id="GO:0003949">
    <property type="term" value="F:1-(5-phosphoribosyl)-5-[(5-phosphoribosylamino)methylideneamino]imidazole-4-carboxamide isomerase activity"/>
    <property type="evidence" value="ECO:0007669"/>
    <property type="project" value="InterPro"/>
</dbReference>
<evidence type="ECO:0000256" key="2">
    <source>
        <dbReference type="ARBA" id="ARBA00022605"/>
    </source>
</evidence>
<name>A0A212U2P6_9MICO</name>
<evidence type="ECO:0000313" key="7">
    <source>
        <dbReference type="EMBL" id="SNC72518.1"/>
    </source>
</evidence>
<dbReference type="GO" id="GO:0000162">
    <property type="term" value="P:L-tryptophan biosynthetic process"/>
    <property type="evidence" value="ECO:0007669"/>
    <property type="project" value="TreeGrafter"/>
</dbReference>
<organism evidence="7 8">
    <name type="scientific">Kytococcus aerolatus</name>
    <dbReference type="NCBI Taxonomy" id="592308"/>
    <lineage>
        <taxon>Bacteria</taxon>
        <taxon>Bacillati</taxon>
        <taxon>Actinomycetota</taxon>
        <taxon>Actinomycetes</taxon>
        <taxon>Micrococcales</taxon>
        <taxon>Kytococcaceae</taxon>
        <taxon>Kytococcus</taxon>
    </lineage>
</organism>
<dbReference type="Gene3D" id="3.20.20.70">
    <property type="entry name" value="Aldolase class I"/>
    <property type="match status" value="1"/>
</dbReference>
<accession>A0A212U2P6</accession>
<evidence type="ECO:0000256" key="1">
    <source>
        <dbReference type="ARBA" id="ARBA00009667"/>
    </source>
</evidence>
<dbReference type="EMBL" id="FYEZ01000002">
    <property type="protein sequence ID" value="SNC72518.1"/>
    <property type="molecule type" value="Genomic_DNA"/>
</dbReference>
<dbReference type="Pfam" id="PF07179">
    <property type="entry name" value="SseB"/>
    <property type="match status" value="1"/>
</dbReference>
<keyword evidence="8" id="KW-1185">Reference proteome</keyword>
<evidence type="ECO:0000259" key="6">
    <source>
        <dbReference type="Pfam" id="PF07179"/>
    </source>
</evidence>
<dbReference type="Proteomes" id="UP000198122">
    <property type="component" value="Unassembled WGS sequence"/>
</dbReference>
<dbReference type="InterPro" id="IPR006062">
    <property type="entry name" value="His_biosynth"/>
</dbReference>
<evidence type="ECO:0000256" key="5">
    <source>
        <dbReference type="RuleBase" id="RU003657"/>
    </source>
</evidence>
<gene>
    <name evidence="7" type="ORF">SAMN05445756_1874</name>
</gene>
<comment type="similarity">
    <text evidence="1 5">Belongs to the HisA/HisF family.</text>
</comment>
<dbReference type="InterPro" id="IPR013785">
    <property type="entry name" value="Aldolase_TIM"/>
</dbReference>
<dbReference type="InterPro" id="IPR009839">
    <property type="entry name" value="SseB_N"/>
</dbReference>
<dbReference type="OrthoDB" id="9807749at2"/>
<reference evidence="7 8" key="1">
    <citation type="submission" date="2017-06" db="EMBL/GenBank/DDBJ databases">
        <authorList>
            <person name="Kim H.J."/>
            <person name="Triplett B.A."/>
        </authorList>
    </citation>
    <scope>NUCLEOTIDE SEQUENCE [LARGE SCALE GENOMIC DNA]</scope>
    <source>
        <strain evidence="7 8">DSM 22179</strain>
    </source>
</reference>
<dbReference type="AlphaFoldDB" id="A0A212U2P6"/>
<keyword evidence="7" id="KW-0413">Isomerase</keyword>
<protein>
    <submittedName>
        <fullName evidence="7">1-(5-phosphoribosyl)-5-[(5-phosphoribosylamino)methylideneamino] imidazole-4-carboxamide isomerase</fullName>
    </submittedName>
</protein>
<comment type="pathway">
    <text evidence="4">Amino-acid biosynthesis.</text>
</comment>
<keyword evidence="3 5" id="KW-0368">Histidine biosynthesis</keyword>
<dbReference type="SUPFAM" id="SSF51366">
    <property type="entry name" value="Ribulose-phoshate binding barrel"/>
    <property type="match status" value="1"/>
</dbReference>
<dbReference type="InterPro" id="IPR011060">
    <property type="entry name" value="RibuloseP-bd_barrel"/>
</dbReference>
<dbReference type="InterPro" id="IPR044524">
    <property type="entry name" value="Isoase_HisA-like"/>
</dbReference>
<dbReference type="Pfam" id="PF00977">
    <property type="entry name" value="His_biosynth"/>
    <property type="match status" value="1"/>
</dbReference>
<dbReference type="GO" id="GO:0000105">
    <property type="term" value="P:L-histidine biosynthetic process"/>
    <property type="evidence" value="ECO:0007669"/>
    <property type="project" value="UniProtKB-KW"/>
</dbReference>
<dbReference type="GO" id="GO:0005737">
    <property type="term" value="C:cytoplasm"/>
    <property type="evidence" value="ECO:0007669"/>
    <property type="project" value="TreeGrafter"/>
</dbReference>
<sequence length="465" mass="48299">MRARVPLRLWAAVDLTAGRTAQADPGSPLAEPRAAVEHWVAQGARQIHLVDLDRAHGTGQNDALVREIVARAGVPVELSGGVLAPADVERALSWGATAVTVSSGVWADAPAALEWLREWDDRVQIGIDLLGERVVARGRRGDLGHRDELLGRIAGLGARRWVVASAAADGRRTGPDLSALRHAAERLEGVIVASGGVGSTGDLVQLSSLRGPHGPAVAEAILGASLYAGAVELGRSQDLLAEIAGPTAGAIADSAGVPWAGREVRAGEFDDDTGEVDPRLADPGQDDAALVEALGPARVFVALLAEEGADAADMAVAHVTTPEGWTALPVFTSADAVPRWRSEARPVPVRGAQAAQAAVEDGVEALVLDPGSTPRVVRPSMVSAAARGMVWCRPSEDPVVVDALRRLKEHPRVEGVLLRTDEQGALVVGIRGPVGETEAAGLVAEAVGDPEVRSRLDAVMVTPVR</sequence>
<dbReference type="PANTHER" id="PTHR43090">
    <property type="entry name" value="1-(5-PHOSPHORIBOSYL)-5-[(5-PHOSPHORIBOSYLAMINO)METHYLIDENEAMINO] IMIDAZOLE-4-CARBOXAMIDE ISOMERASE"/>
    <property type="match status" value="1"/>
</dbReference>
<evidence type="ECO:0000256" key="4">
    <source>
        <dbReference type="ARBA" id="ARBA00029440"/>
    </source>
</evidence>
<dbReference type="RefSeq" id="WP_088818805.1">
    <property type="nucleotide sequence ID" value="NZ_FYEZ01000002.1"/>
</dbReference>
<evidence type="ECO:0000256" key="3">
    <source>
        <dbReference type="ARBA" id="ARBA00023102"/>
    </source>
</evidence>